<dbReference type="Pfam" id="PF00665">
    <property type="entry name" value="rve"/>
    <property type="match status" value="1"/>
</dbReference>
<keyword evidence="7" id="KW-0229">DNA integration</keyword>
<feature type="region of interest" description="Disordered" evidence="10">
    <location>
        <begin position="792"/>
        <end position="832"/>
    </location>
</feature>
<feature type="domain" description="Integrase catalytic" evidence="11">
    <location>
        <begin position="36"/>
        <end position="194"/>
    </location>
</feature>
<dbReference type="InterPro" id="IPR050951">
    <property type="entry name" value="Retrovirus_Pol_polyprotein"/>
</dbReference>
<dbReference type="InterPro" id="IPR036397">
    <property type="entry name" value="RNaseH_sf"/>
</dbReference>
<dbReference type="InterPro" id="IPR001037">
    <property type="entry name" value="Integrase_C_retrovir"/>
</dbReference>
<evidence type="ECO:0000256" key="6">
    <source>
        <dbReference type="ARBA" id="ARBA00022801"/>
    </source>
</evidence>
<evidence type="ECO:0000256" key="8">
    <source>
        <dbReference type="ARBA" id="ARBA00023125"/>
    </source>
</evidence>
<dbReference type="InterPro" id="IPR012337">
    <property type="entry name" value="RNaseH-like_sf"/>
</dbReference>
<name>A0A8R1IF04_CAEJA</name>
<evidence type="ECO:0000256" key="5">
    <source>
        <dbReference type="ARBA" id="ARBA00022759"/>
    </source>
</evidence>
<feature type="DNA-binding region" description="Integrase-type" evidence="9">
    <location>
        <begin position="272"/>
        <end position="324"/>
    </location>
</feature>
<evidence type="ECO:0000259" key="11">
    <source>
        <dbReference type="PROSITE" id="PS50994"/>
    </source>
</evidence>
<dbReference type="PANTHER" id="PTHR37984">
    <property type="entry name" value="PROTEIN CBG26694"/>
    <property type="match status" value="1"/>
</dbReference>
<evidence type="ECO:0000256" key="1">
    <source>
        <dbReference type="ARBA" id="ARBA00022679"/>
    </source>
</evidence>
<dbReference type="GO" id="GO:0004519">
    <property type="term" value="F:endonuclease activity"/>
    <property type="evidence" value="ECO:0007669"/>
    <property type="project" value="UniProtKB-KW"/>
</dbReference>
<accession>A0A8R1IF04</accession>
<dbReference type="AlphaFoldDB" id="A0A8R1IF04"/>
<feature type="domain" description="Integrase-type" evidence="12">
    <location>
        <begin position="272"/>
        <end position="324"/>
    </location>
</feature>
<evidence type="ECO:0000256" key="7">
    <source>
        <dbReference type="ARBA" id="ARBA00022908"/>
    </source>
</evidence>
<keyword evidence="14" id="KW-1185">Reference proteome</keyword>
<dbReference type="Gene3D" id="3.30.420.10">
    <property type="entry name" value="Ribonuclease H-like superfamily/Ribonuclease H"/>
    <property type="match status" value="1"/>
</dbReference>
<evidence type="ECO:0000256" key="3">
    <source>
        <dbReference type="ARBA" id="ARBA00022722"/>
    </source>
</evidence>
<feature type="compositionally biased region" description="Polar residues" evidence="10">
    <location>
        <begin position="669"/>
        <end position="679"/>
    </location>
</feature>
<dbReference type="SUPFAM" id="SSF53098">
    <property type="entry name" value="Ribonuclease H-like"/>
    <property type="match status" value="1"/>
</dbReference>
<feature type="region of interest" description="Disordered" evidence="10">
    <location>
        <begin position="651"/>
        <end position="686"/>
    </location>
</feature>
<dbReference type="GO" id="GO:0016779">
    <property type="term" value="F:nucleotidyltransferase activity"/>
    <property type="evidence" value="ECO:0007669"/>
    <property type="project" value="UniProtKB-KW"/>
</dbReference>
<evidence type="ECO:0000259" key="12">
    <source>
        <dbReference type="PROSITE" id="PS51027"/>
    </source>
</evidence>
<organism evidence="13 14">
    <name type="scientific">Caenorhabditis japonica</name>
    <dbReference type="NCBI Taxonomy" id="281687"/>
    <lineage>
        <taxon>Eukaryota</taxon>
        <taxon>Metazoa</taxon>
        <taxon>Ecdysozoa</taxon>
        <taxon>Nematoda</taxon>
        <taxon>Chromadorea</taxon>
        <taxon>Rhabditida</taxon>
        <taxon>Rhabditina</taxon>
        <taxon>Rhabditomorpha</taxon>
        <taxon>Rhabditoidea</taxon>
        <taxon>Rhabditidae</taxon>
        <taxon>Peloderinae</taxon>
        <taxon>Caenorhabditis</taxon>
    </lineage>
</organism>
<keyword evidence="5" id="KW-0255">Endonuclease</keyword>
<dbReference type="GO" id="GO:0015074">
    <property type="term" value="P:DNA integration"/>
    <property type="evidence" value="ECO:0007669"/>
    <property type="project" value="UniProtKB-KW"/>
</dbReference>
<keyword evidence="3" id="KW-0540">Nuclease</keyword>
<dbReference type="InterPro" id="IPR001584">
    <property type="entry name" value="Integrase_cat-core"/>
</dbReference>
<protein>
    <submittedName>
        <fullName evidence="13">Integrase</fullName>
    </submittedName>
</protein>
<evidence type="ECO:0000256" key="10">
    <source>
        <dbReference type="SAM" id="MobiDB-lite"/>
    </source>
</evidence>
<keyword evidence="8" id="KW-0238">DNA-binding</keyword>
<reference evidence="14" key="1">
    <citation type="submission" date="2010-08" db="EMBL/GenBank/DDBJ databases">
        <authorList>
            <consortium name="Caenorhabditis japonica Sequencing Consortium"/>
            <person name="Wilson R.K."/>
        </authorList>
    </citation>
    <scope>NUCLEOTIDE SEQUENCE [LARGE SCALE GENOMIC DNA]</scope>
    <source>
        <strain evidence="14">DF5081</strain>
    </source>
</reference>
<dbReference type="PROSITE" id="PS50994">
    <property type="entry name" value="INTEGRASE"/>
    <property type="match status" value="1"/>
</dbReference>
<dbReference type="GO" id="GO:0016787">
    <property type="term" value="F:hydrolase activity"/>
    <property type="evidence" value="ECO:0007669"/>
    <property type="project" value="UniProtKB-KW"/>
</dbReference>
<evidence type="ECO:0000313" key="13">
    <source>
        <dbReference type="EnsemblMetazoa" id="CJA27103.1"/>
    </source>
</evidence>
<proteinExistence type="predicted"/>
<evidence type="ECO:0000313" key="14">
    <source>
        <dbReference type="Proteomes" id="UP000005237"/>
    </source>
</evidence>
<dbReference type="PANTHER" id="PTHR37984:SF15">
    <property type="entry name" value="INTEGRASE CATALYTIC DOMAIN-CONTAINING PROTEIN"/>
    <property type="match status" value="1"/>
</dbReference>
<dbReference type="PROSITE" id="PS51027">
    <property type="entry name" value="INTEGRASE_DBD"/>
    <property type="match status" value="1"/>
</dbReference>
<keyword evidence="2" id="KW-0548">Nucleotidyltransferase</keyword>
<evidence type="ECO:0000256" key="4">
    <source>
        <dbReference type="ARBA" id="ARBA00022723"/>
    </source>
</evidence>
<dbReference type="EnsemblMetazoa" id="CJA27103.1">
    <property type="protein sequence ID" value="CJA27103.1"/>
    <property type="gene ID" value="WBGene00182675"/>
</dbReference>
<keyword evidence="1" id="KW-0808">Transferase</keyword>
<dbReference type="GO" id="GO:0046872">
    <property type="term" value="F:metal ion binding"/>
    <property type="evidence" value="ECO:0007669"/>
    <property type="project" value="UniProtKB-KW"/>
</dbReference>
<evidence type="ECO:0000256" key="9">
    <source>
        <dbReference type="PROSITE-ProRule" id="PRU00506"/>
    </source>
</evidence>
<dbReference type="GO" id="GO:0003677">
    <property type="term" value="F:DNA binding"/>
    <property type="evidence" value="ECO:0007669"/>
    <property type="project" value="UniProtKB-KW"/>
</dbReference>
<reference evidence="13" key="2">
    <citation type="submission" date="2022-06" db="UniProtKB">
        <authorList>
            <consortium name="EnsemblMetazoa"/>
        </authorList>
    </citation>
    <scope>IDENTIFICATION</scope>
    <source>
        <strain evidence="13">DF5081</strain>
    </source>
</reference>
<evidence type="ECO:0000256" key="2">
    <source>
        <dbReference type="ARBA" id="ARBA00022695"/>
    </source>
</evidence>
<keyword evidence="4" id="KW-0479">Metal-binding</keyword>
<dbReference type="Proteomes" id="UP000005237">
    <property type="component" value="Unassembled WGS sequence"/>
</dbReference>
<keyword evidence="6" id="KW-0378">Hydrolase</keyword>
<sequence length="832" mass="93294">MWPKMRATIEKFVKACPKCICTNDHPKLVAPLTPYKTSYPLEIVACDLIDVGLSIQGNRYVLTIVDLFTKYGTAVPIPDKKAETVLKAFVDRWAIGEGRIPHTLLTDQGKEFANGMFEQFTKMLKVKHIMTKGYNSRANGAVERFNKTLMHIVKKKIALPVEWDDQLPYAIYAYNSIAHKTTGDTPYFLMTGRDPQGPLIMEGEDADGINYSDMEEYKCVLTQELLKAHRSAKEHARREWEEHKRLFDLKHKVHNRRYPEPGSRVLVEIPSEKLGAKCPKLINKWKGPYRVISVSENSATVRPVMGNRKETLIIPFDNLRVIPVKMKQDVIIETTKGRAGVKEKIKPYGDVGSDIVLNLEIKHDNYFSEILFCRCPTPCQFFPADAQKAKTTSPVQLHRMHQWLEHNPALAANPKDLQVLSKQHFPGSSSPPSLDTIRSLAWCPTIIQTLSGVPMWVKAWNSVYSDLARIHLKRSSFENKLWIVTTPGVDHKAIPLSASRLSSLSESADLAKMVTDVEKEKPTAILLVVPFRVNPDELGKKLISELPGDVRVAVVCAPTAIEDYSVAAELEAMLQCMASPERPVHLIPPQYRVQSSRNRKLWEIGDSDTIINYWQAVLLVAKEQEVPIELKLRMEEGDSVSKPVVNVCSTGLSNEAEKEAPKASKRNRPPNNHHGQPQLATGPMLSKRGRGVPVAIGDVRVAVVCAPTAIEDYSVAAELEAMLQSMASPERPVHLIPPQYRVQSSRNRKLWDIGDSDTIINYWQAVLLVAVEQEVPIELKLRMEEGNSVSKPVVKGCSTGLSNEAEKEAPKASKRNRPPNNHHGQPPQKLFC</sequence>